<reference evidence="1" key="1">
    <citation type="submission" date="2012-10" db="EMBL/GenBank/DDBJ databases">
        <authorList>
            <person name="Harkins D.M."/>
            <person name="Durkin A.S."/>
            <person name="Brinkac L.M."/>
            <person name="Haft D.H."/>
            <person name="Selengut J.D."/>
            <person name="Sanka R."/>
            <person name="DePew J."/>
            <person name="Purushe J."/>
            <person name="Matthias M.A."/>
            <person name="Vinetz J.M."/>
            <person name="Sutton G.G."/>
            <person name="Nierman W.C."/>
            <person name="Fouts D.E."/>
        </authorList>
    </citation>
    <scope>NUCLEOTIDE SEQUENCE [LARGE SCALE GENOMIC DNA]</scope>
    <source>
        <strain evidence="1">MOR084</strain>
    </source>
</reference>
<keyword evidence="2" id="KW-1185">Reference proteome</keyword>
<proteinExistence type="predicted"/>
<protein>
    <submittedName>
        <fullName evidence="1">Uncharacterized protein</fullName>
    </submittedName>
</protein>
<sequence>MKLKTLLFLLIFLVHCQNQKYQETVTYNDEASKNKIIFSFSEFKDQSILLELDLKEVIQEKRVIQEMIIEDMWKEIILDRGLYAGEIKLSYRTKRPILFNYSAKTVFRFLNNSKELNSIKKNECQLYKYDPEDAEIVYHCPLLNLTQNEFNLKIKNHELKKIDTMWTGFIWGVALLGLFNTPPFYGFLAPSVAGVARFNNEIRLSD</sequence>
<accession>A0A0E2B9L5</accession>
<dbReference type="Proteomes" id="UP000006329">
    <property type="component" value="Unassembled WGS sequence"/>
</dbReference>
<dbReference type="AlphaFoldDB" id="A0A0E2B9L5"/>
<dbReference type="EMBL" id="AHON02000082">
    <property type="protein sequence ID" value="EKO32061.1"/>
    <property type="molecule type" value="Genomic_DNA"/>
</dbReference>
<gene>
    <name evidence="1" type="ORF">LEP1GSC179_1900</name>
</gene>
<evidence type="ECO:0000313" key="2">
    <source>
        <dbReference type="Proteomes" id="UP000006329"/>
    </source>
</evidence>
<name>A0A0E2B9L5_9LEPT</name>
<organism evidence="1 2">
    <name type="scientific">Leptospira santarosai str. MOR084</name>
    <dbReference type="NCBI Taxonomy" id="1049984"/>
    <lineage>
        <taxon>Bacteria</taxon>
        <taxon>Pseudomonadati</taxon>
        <taxon>Spirochaetota</taxon>
        <taxon>Spirochaetia</taxon>
        <taxon>Leptospirales</taxon>
        <taxon>Leptospiraceae</taxon>
        <taxon>Leptospira</taxon>
    </lineage>
</organism>
<comment type="caution">
    <text evidence="1">The sequence shown here is derived from an EMBL/GenBank/DDBJ whole genome shotgun (WGS) entry which is preliminary data.</text>
</comment>
<evidence type="ECO:0000313" key="1">
    <source>
        <dbReference type="EMBL" id="EKO32061.1"/>
    </source>
</evidence>